<accession>Q82VX7</accession>
<dbReference type="NCBIfam" id="TIGR02068">
    <property type="entry name" value="cya_phycin_syn"/>
    <property type="match status" value="1"/>
</dbReference>
<dbReference type="OrthoDB" id="9803907at2"/>
<dbReference type="Gene3D" id="3.40.1190.10">
    <property type="entry name" value="Mur-like, catalytic domain"/>
    <property type="match status" value="1"/>
</dbReference>
<dbReference type="Gene3D" id="3.30.470.20">
    <property type="entry name" value="ATP-grasp fold, B domain"/>
    <property type="match status" value="1"/>
</dbReference>
<dbReference type="InterPro" id="IPR005479">
    <property type="entry name" value="CPAse_ATP-bd"/>
</dbReference>
<sequence>MSTPIAIHTDPSVHSTKDLKFLEIRYLNGPNMWTYHPVLEAIVDIGELENYPSDTIPGFYERLSSWLPSLIEHRCSYGEPGGFLRRVQEGTWPCHILEHVTLELQNLAGMRGGFGRARETSTSGVYKVVVSAWHKEITLKALYLARELVLAAMGFNQMQLAYDVQHAIGQLRDMIDSHWIGPSTACIVDAAAAHNIPSIRLLDKGNLIQLGHGSRSRYIWTAETDRTTAIAENISRDKELTKSLLRACGVPVPEGRIVTDPADAWLAAEDIGLPVVIKPGDGNHGRGVFIELSNREEIEAAFPIALQEGSDVLVERYIPGIEHRLLIVGGQLVAAARGDSVFVTGNGVSTIAKLIEDQINSDPRRGTSENHPLNFIELDNAIRMELAHQGYTGDSILPSGTKVRIQRNGNHAIDITDEVHPATADLAVLAARIIGLDIAGIDLVVEDISRPLAEQGGAIVEVNAGPSLLMHIKPAIGKPRPVGEAIIDQLFPNQDQGRIPVVGITGSKGMTTIARFVASLLTLSGRRTGLACSSGLYLDHRKIDHGNCANHKSARRILMNRTVEAAVFENGFDTMLEEGLPYDSCQVGIVTRIEPALHFAHQWIDTSEQVFKVLRTQVDVVSPTGGKREGDILPEIILPTGAAILNAQDPMLVQMADLCQGEVIYISCDPTLPVISVHRQEGTGPTRGKRAVTVRNWEILLIDGTAETILIRLDELQAKTGNHPVETAHLLAGVGAGWALGMSPDLIRTGLITFLQHQEKQSIVYQTF</sequence>
<dbReference type="EC" id="6.-.-.-" evidence="3"/>
<dbReference type="InterPro" id="IPR011810">
    <property type="entry name" value="Cya_phycin_syn"/>
</dbReference>
<dbReference type="AlphaFoldDB" id="Q82VX7"/>
<dbReference type="PANTHER" id="PTHR21621:SF0">
    <property type="entry name" value="BETA-CITRYLGLUTAMATE SYNTHASE B-RELATED"/>
    <property type="match status" value="1"/>
</dbReference>
<dbReference type="SUPFAM" id="SSF53623">
    <property type="entry name" value="MurD-like peptide ligases, catalytic domain"/>
    <property type="match status" value="1"/>
</dbReference>
<keyword evidence="1" id="KW-0067">ATP-binding</keyword>
<dbReference type="InterPro" id="IPR044019">
    <property type="entry name" value="Cyanophycin_syn_N"/>
</dbReference>
<dbReference type="EMBL" id="AL954747">
    <property type="protein sequence ID" value="CAD84833.1"/>
    <property type="molecule type" value="Genomic_DNA"/>
</dbReference>
<feature type="domain" description="ATP-grasp" evidence="2">
    <location>
        <begin position="242"/>
        <end position="491"/>
    </location>
</feature>
<dbReference type="PROSITE" id="PS50975">
    <property type="entry name" value="ATP_GRASP"/>
    <property type="match status" value="1"/>
</dbReference>
<keyword evidence="3" id="KW-0436">Ligase</keyword>
<dbReference type="InterPro" id="IPR011761">
    <property type="entry name" value="ATP-grasp"/>
</dbReference>
<dbReference type="GO" id="GO:0009432">
    <property type="term" value="P:SOS response"/>
    <property type="evidence" value="ECO:0007669"/>
    <property type="project" value="TreeGrafter"/>
</dbReference>
<dbReference type="Pfam" id="PF18921">
    <property type="entry name" value="Cyanophycin_syn"/>
    <property type="match status" value="1"/>
</dbReference>
<keyword evidence="1" id="KW-0547">Nucleotide-binding</keyword>
<dbReference type="NCBIfam" id="NF010623">
    <property type="entry name" value="PRK14016.1"/>
    <property type="match status" value="1"/>
</dbReference>
<dbReference type="Gene3D" id="3.30.1490.20">
    <property type="entry name" value="ATP-grasp fold, A domain"/>
    <property type="match status" value="1"/>
</dbReference>
<dbReference type="GO" id="GO:0005737">
    <property type="term" value="C:cytoplasm"/>
    <property type="evidence" value="ECO:0007669"/>
    <property type="project" value="TreeGrafter"/>
</dbReference>
<evidence type="ECO:0000313" key="4">
    <source>
        <dbReference type="Proteomes" id="UP000001416"/>
    </source>
</evidence>
<dbReference type="GeneID" id="87104115"/>
<organism evidence="3 4">
    <name type="scientific">Nitrosomonas europaea (strain ATCC 19718 / CIP 103999 / KCTC 2705 / NBRC 14298)</name>
    <dbReference type="NCBI Taxonomy" id="228410"/>
    <lineage>
        <taxon>Bacteria</taxon>
        <taxon>Pseudomonadati</taxon>
        <taxon>Pseudomonadota</taxon>
        <taxon>Betaproteobacteria</taxon>
        <taxon>Nitrosomonadales</taxon>
        <taxon>Nitrosomonadaceae</taxon>
        <taxon>Nitrosomonas</taxon>
    </lineage>
</organism>
<dbReference type="KEGG" id="neu:NE0922"/>
<protein>
    <submittedName>
        <fullName evidence="3">Putative cyanophycin synthetase</fullName>
        <ecNumber evidence="3">6.-.-.-</ecNumber>
    </submittedName>
</protein>
<dbReference type="RefSeq" id="WP_011111533.1">
    <property type="nucleotide sequence ID" value="NC_004757.1"/>
</dbReference>
<dbReference type="InterPro" id="IPR013815">
    <property type="entry name" value="ATP_grasp_subdomain_1"/>
</dbReference>
<dbReference type="InterPro" id="IPR036565">
    <property type="entry name" value="Mur-like_cat_sf"/>
</dbReference>
<evidence type="ECO:0000259" key="2">
    <source>
        <dbReference type="PROSITE" id="PS50975"/>
    </source>
</evidence>
<dbReference type="GO" id="GO:0018169">
    <property type="term" value="F:ribosomal S6-glutamic acid ligase activity"/>
    <property type="evidence" value="ECO:0007669"/>
    <property type="project" value="TreeGrafter"/>
</dbReference>
<dbReference type="GO" id="GO:0005524">
    <property type="term" value="F:ATP binding"/>
    <property type="evidence" value="ECO:0007669"/>
    <property type="project" value="UniProtKB-UniRule"/>
</dbReference>
<dbReference type="SUPFAM" id="SSF56059">
    <property type="entry name" value="Glutathione synthetase ATP-binding domain-like"/>
    <property type="match status" value="1"/>
</dbReference>
<dbReference type="GO" id="GO:0046872">
    <property type="term" value="F:metal ion binding"/>
    <property type="evidence" value="ECO:0007669"/>
    <property type="project" value="InterPro"/>
</dbReference>
<keyword evidence="4" id="KW-1185">Reference proteome</keyword>
<reference evidence="3 4" key="1">
    <citation type="journal article" date="2003" name="J. Bacteriol.">
        <title>Complete genome sequence of the ammonia-oxidizing bacterium and obligate chemolithoautotroph Nitrosomonas europaea.</title>
        <authorList>
            <person name="Chain P."/>
            <person name="Lamerdin J."/>
            <person name="Larimer F."/>
            <person name="Regala W."/>
            <person name="Land M."/>
            <person name="Hauser L."/>
            <person name="Hooper A."/>
            <person name="Klotz M."/>
            <person name="Norton J."/>
            <person name="Sayavedra-Soto L."/>
            <person name="Arciero D."/>
            <person name="Hommes N."/>
            <person name="Whittaker M."/>
            <person name="Arp D."/>
        </authorList>
    </citation>
    <scope>NUCLEOTIDE SEQUENCE [LARGE SCALE GENOMIC DNA]</scope>
    <source>
        <strain evidence="4">ATCC 19718 / CIP 103999 / KCTC 2705 / NBRC 14298</strain>
    </source>
</reference>
<evidence type="ECO:0000256" key="1">
    <source>
        <dbReference type="PROSITE-ProRule" id="PRU00409"/>
    </source>
</evidence>
<dbReference type="PANTHER" id="PTHR21621">
    <property type="entry name" value="RIBOSOMAL PROTEIN S6 MODIFICATION PROTEIN"/>
    <property type="match status" value="1"/>
</dbReference>
<gene>
    <name evidence="3" type="primary">cphA</name>
    <name evidence="3" type="ordered locus">NE0922</name>
</gene>
<dbReference type="STRING" id="228410.NE0922"/>
<dbReference type="Pfam" id="PF02786">
    <property type="entry name" value="CPSase_L_D2"/>
    <property type="match status" value="1"/>
</dbReference>
<dbReference type="eggNOG" id="COG1181">
    <property type="taxonomic scope" value="Bacteria"/>
</dbReference>
<evidence type="ECO:0000313" key="3">
    <source>
        <dbReference type="EMBL" id="CAD84833.1"/>
    </source>
</evidence>
<dbReference type="Proteomes" id="UP000001416">
    <property type="component" value="Chromosome"/>
</dbReference>
<dbReference type="HOGENOM" id="CLU_016806_0_0_4"/>
<proteinExistence type="predicted"/>
<name>Q82VX7_NITEU</name>